<reference evidence="3 4" key="1">
    <citation type="submission" date="2021-08" db="EMBL/GenBank/DDBJ databases">
        <title>Collinsella faecalis sp. nov. isolated from swine faeces.</title>
        <authorList>
            <person name="Oh B.S."/>
            <person name="Lee J.H."/>
        </authorList>
    </citation>
    <scope>NUCLEOTIDE SEQUENCE [LARGE SCALE GENOMIC DNA]</scope>
    <source>
        <strain evidence="3 4">AGMB00827</strain>
    </source>
</reference>
<evidence type="ECO:0000313" key="4">
    <source>
        <dbReference type="Proteomes" id="UP000700908"/>
    </source>
</evidence>
<organism evidence="3 4">
    <name type="scientific">Collinsella ureilytica</name>
    <dbReference type="NCBI Taxonomy" id="2869515"/>
    <lineage>
        <taxon>Bacteria</taxon>
        <taxon>Bacillati</taxon>
        <taxon>Actinomycetota</taxon>
        <taxon>Coriobacteriia</taxon>
        <taxon>Coriobacteriales</taxon>
        <taxon>Coriobacteriaceae</taxon>
        <taxon>Collinsella</taxon>
    </lineage>
</organism>
<dbReference type="RefSeq" id="WP_222200041.1">
    <property type="nucleotide sequence ID" value="NZ_JAIMFO010000009.1"/>
</dbReference>
<proteinExistence type="predicted"/>
<gene>
    <name evidence="3" type="ORF">K6V98_08200</name>
</gene>
<dbReference type="Pfam" id="PF19808">
    <property type="entry name" value="DUF6291"/>
    <property type="match status" value="1"/>
</dbReference>
<dbReference type="Proteomes" id="UP000700908">
    <property type="component" value="Unassembled WGS sequence"/>
</dbReference>
<feature type="non-terminal residue" evidence="3">
    <location>
        <position position="149"/>
    </location>
</feature>
<dbReference type="EMBL" id="JAIMFO010000009">
    <property type="protein sequence ID" value="MBY4798325.1"/>
    <property type="molecule type" value="Genomic_DNA"/>
</dbReference>
<evidence type="ECO:0000259" key="2">
    <source>
        <dbReference type="Pfam" id="PF19808"/>
    </source>
</evidence>
<feature type="region of interest" description="Disordered" evidence="1">
    <location>
        <begin position="63"/>
        <end position="149"/>
    </location>
</feature>
<evidence type="ECO:0000256" key="1">
    <source>
        <dbReference type="SAM" id="MobiDB-lite"/>
    </source>
</evidence>
<feature type="domain" description="DUF6291" evidence="2">
    <location>
        <begin position="12"/>
        <end position="76"/>
    </location>
</feature>
<comment type="caution">
    <text evidence="3">The sequence shown here is derived from an EMBL/GenBank/DDBJ whole genome shotgun (WGS) entry which is preliminary data.</text>
</comment>
<evidence type="ECO:0000313" key="3">
    <source>
        <dbReference type="EMBL" id="MBY4798325.1"/>
    </source>
</evidence>
<protein>
    <submittedName>
        <fullName evidence="3">DUF6291 domain-containing protein</fullName>
    </submittedName>
</protein>
<accession>A0ABS7MMM0</accession>
<feature type="compositionally biased region" description="Basic residues" evidence="1">
    <location>
        <begin position="63"/>
        <end position="77"/>
    </location>
</feature>
<sequence>MAEAFSVSEKIGEVCSALEEPDRKELIYALHMYGMFGEEVELSAVHKVMFDLLKKEIDYSKSMRARGAKGGRKKAANAKKNSSKALPKKDKVDGAISSENSAAEGYQTPSKALAEGYQTPSKALAEGYQTPSKALAEGYQTPSKALAEG</sequence>
<keyword evidence="4" id="KW-1185">Reference proteome</keyword>
<dbReference type="InterPro" id="IPR046258">
    <property type="entry name" value="DUF6291"/>
</dbReference>
<name>A0ABS7MMM0_9ACTN</name>